<reference evidence="3 4" key="1">
    <citation type="submission" date="2019-01" db="EMBL/GenBank/DDBJ databases">
        <title>Sequencing of cultivated peanut Arachis hypogaea provides insights into genome evolution and oil improvement.</title>
        <authorList>
            <person name="Chen X."/>
        </authorList>
    </citation>
    <scope>NUCLEOTIDE SEQUENCE [LARGE SCALE GENOMIC DNA]</scope>
    <source>
        <strain evidence="4">cv. Fuhuasheng</strain>
        <tissue evidence="3">Leaves</tissue>
    </source>
</reference>
<feature type="compositionally biased region" description="Low complexity" evidence="1">
    <location>
        <begin position="237"/>
        <end position="251"/>
    </location>
</feature>
<proteinExistence type="predicted"/>
<feature type="compositionally biased region" description="Polar residues" evidence="1">
    <location>
        <begin position="723"/>
        <end position="734"/>
    </location>
</feature>
<keyword evidence="4" id="KW-1185">Reference proteome</keyword>
<gene>
    <name evidence="3" type="ORF">Ahy_A08g038394</name>
</gene>
<evidence type="ECO:0000256" key="1">
    <source>
        <dbReference type="SAM" id="MobiDB-lite"/>
    </source>
</evidence>
<feature type="compositionally biased region" description="Basic and acidic residues" evidence="1">
    <location>
        <begin position="264"/>
        <end position="276"/>
    </location>
</feature>
<protein>
    <submittedName>
        <fullName evidence="3">Uncharacterized protein</fullName>
    </submittedName>
</protein>
<dbReference type="Proteomes" id="UP000289738">
    <property type="component" value="Chromosome A08"/>
</dbReference>
<feature type="transmembrane region" description="Helical" evidence="2">
    <location>
        <begin position="471"/>
        <end position="495"/>
    </location>
</feature>
<sequence>MTKRKPMLKKTRLSRKGSMDHLYQSVNNVPCIATLRLYEEEFPPLVTQTDEKKITRRPYVIPQGITPHGHQATTPQEEVLNWHTDNAVSQNKVLLRIDHTLGTLVEKTEGLSVQISSMAEQVADLKDRLSTQAFQLDQELRTYIDSRYFGPEFHKKNRELEQVKAQLRQIEMDKSKAIVPQALAIDPLSMYPKPYPSYSPVLFPPTYSPPETPDYDSIFKSTYHLARQANTKKSIAPQGRSYSSQSQSSHQPKPHPSWKPGNFFREDVPTKDKGIKEGSPAPGRSINMISLDNQAYSTETNEESEEETTEISEGTDDWSEEDYKADLSAIAMIPKGSNFPEEELGYLGSLGMKQIDGTPRPHFDLKIKTSIYDKPTKAVALLDTGSCATVLRPHVLPKEMRAPISKTFTAANKKPQTGFQIACLAWQTLFYWLHQLLIITQICPNPKYFDMDTPFCTIPIIQGPIPEEMMWYIWALSSLYPCAIIIPLFPVYHILCNRTEAQSHLVRLFAMYAPLGAWRGMLYNMIEQHQLWDKPSRTKRKFCCFVTLQRDYFTECKAHTVNAHTMNKVDIVGYSTIWPTDEKTVLNALAKYLCKLWQPGLFGERDVIEGLPFQSEVPPITLQEFQTRFITSGIINQFGQYSFYAPRDQPSTSTHVPNRNSEEDLNSEDLGGRVYALPPSPTRADAGIADDVKGPKSDPFDPYLQDAQDPNEGNTEDPFLYLGTTNPASDSSFSDGDGTLPEDYFKPSLY</sequence>
<keyword evidence="2" id="KW-1133">Transmembrane helix</keyword>
<dbReference type="EMBL" id="SDMP01000008">
    <property type="protein sequence ID" value="RYR41949.1"/>
    <property type="molecule type" value="Genomic_DNA"/>
</dbReference>
<evidence type="ECO:0000313" key="3">
    <source>
        <dbReference type="EMBL" id="RYR41949.1"/>
    </source>
</evidence>
<comment type="caution">
    <text evidence="3">The sequence shown here is derived from an EMBL/GenBank/DDBJ whole genome shotgun (WGS) entry which is preliminary data.</text>
</comment>
<feature type="compositionally biased region" description="Polar residues" evidence="1">
    <location>
        <begin position="649"/>
        <end position="659"/>
    </location>
</feature>
<dbReference type="AlphaFoldDB" id="A0A445BTB1"/>
<keyword evidence="2" id="KW-0812">Transmembrane</keyword>
<feature type="compositionally biased region" description="Basic and acidic residues" evidence="1">
    <location>
        <begin position="690"/>
        <end position="699"/>
    </location>
</feature>
<organism evidence="3 4">
    <name type="scientific">Arachis hypogaea</name>
    <name type="common">Peanut</name>
    <dbReference type="NCBI Taxonomy" id="3818"/>
    <lineage>
        <taxon>Eukaryota</taxon>
        <taxon>Viridiplantae</taxon>
        <taxon>Streptophyta</taxon>
        <taxon>Embryophyta</taxon>
        <taxon>Tracheophyta</taxon>
        <taxon>Spermatophyta</taxon>
        <taxon>Magnoliopsida</taxon>
        <taxon>eudicotyledons</taxon>
        <taxon>Gunneridae</taxon>
        <taxon>Pentapetalae</taxon>
        <taxon>rosids</taxon>
        <taxon>fabids</taxon>
        <taxon>Fabales</taxon>
        <taxon>Fabaceae</taxon>
        <taxon>Papilionoideae</taxon>
        <taxon>50 kb inversion clade</taxon>
        <taxon>dalbergioids sensu lato</taxon>
        <taxon>Dalbergieae</taxon>
        <taxon>Pterocarpus clade</taxon>
        <taxon>Arachis</taxon>
    </lineage>
</organism>
<feature type="compositionally biased region" description="Acidic residues" evidence="1">
    <location>
        <begin position="300"/>
        <end position="317"/>
    </location>
</feature>
<name>A0A445BTB1_ARAHY</name>
<keyword evidence="2" id="KW-0472">Membrane</keyword>
<evidence type="ECO:0000256" key="2">
    <source>
        <dbReference type="SAM" id="Phobius"/>
    </source>
</evidence>
<feature type="compositionally biased region" description="Polar residues" evidence="1">
    <location>
        <begin position="287"/>
        <end position="296"/>
    </location>
</feature>
<evidence type="ECO:0000313" key="4">
    <source>
        <dbReference type="Proteomes" id="UP000289738"/>
    </source>
</evidence>
<feature type="region of interest" description="Disordered" evidence="1">
    <location>
        <begin position="232"/>
        <end position="317"/>
    </location>
</feature>
<feature type="region of interest" description="Disordered" evidence="1">
    <location>
        <begin position="646"/>
        <end position="750"/>
    </location>
</feature>
<accession>A0A445BTB1</accession>